<dbReference type="SUPFAM" id="SSF57362">
    <property type="entry name" value="BPTI-like"/>
    <property type="match status" value="2"/>
</dbReference>
<evidence type="ECO:0000259" key="13">
    <source>
        <dbReference type="PROSITE" id="PS50279"/>
    </source>
</evidence>
<keyword evidence="15" id="KW-1185">Reference proteome</keyword>
<keyword evidence="9" id="KW-0166">Nematocyst</keyword>
<dbReference type="SUPFAM" id="SSF57625">
    <property type="entry name" value="Invertebrate chitin-binding proteins"/>
    <property type="match status" value="1"/>
</dbReference>
<feature type="domain" description="EGF-like" evidence="11">
    <location>
        <begin position="3533"/>
        <end position="3564"/>
    </location>
</feature>
<feature type="domain" description="EGF-like" evidence="11">
    <location>
        <begin position="3498"/>
        <end position="3532"/>
    </location>
</feature>
<reference evidence="16" key="1">
    <citation type="submission" date="2025-08" db="UniProtKB">
        <authorList>
            <consortium name="RefSeq"/>
        </authorList>
    </citation>
    <scope>IDENTIFICATION</scope>
    <source>
        <tissue evidence="16">Tentacle</tissue>
    </source>
</reference>
<dbReference type="Gene3D" id="3.20.20.80">
    <property type="entry name" value="Glycosidases"/>
    <property type="match status" value="1"/>
</dbReference>
<evidence type="ECO:0000259" key="14">
    <source>
        <dbReference type="PROSITE" id="PS50940"/>
    </source>
</evidence>
<dbReference type="InterPro" id="IPR036880">
    <property type="entry name" value="Kunitz_BPTI_sf"/>
</dbReference>
<dbReference type="GO" id="GO:0042151">
    <property type="term" value="C:nematocyst"/>
    <property type="evidence" value="ECO:0007669"/>
    <property type="project" value="UniProtKB-SubCell"/>
</dbReference>
<keyword evidence="6" id="KW-0677">Repeat</keyword>
<dbReference type="InParanoid" id="A0A6P8HTF7"/>
<comment type="caution">
    <text evidence="10">Lacks conserved residue(s) required for the propagation of feature annotation.</text>
</comment>
<dbReference type="PROSITE" id="PS50095">
    <property type="entry name" value="PLAT"/>
    <property type="match status" value="1"/>
</dbReference>
<dbReference type="InterPro" id="IPR013320">
    <property type="entry name" value="ConA-like_dom_sf"/>
</dbReference>
<dbReference type="SMART" id="SM00308">
    <property type="entry name" value="LH2"/>
    <property type="match status" value="1"/>
</dbReference>
<dbReference type="SUPFAM" id="SSF49899">
    <property type="entry name" value="Concanavalin A-like lectins/glucanases"/>
    <property type="match status" value="7"/>
</dbReference>
<dbReference type="OrthoDB" id="5976200at2759"/>
<dbReference type="SMART" id="SM00131">
    <property type="entry name" value="KU"/>
    <property type="match status" value="2"/>
</dbReference>
<evidence type="ECO:0000256" key="1">
    <source>
        <dbReference type="ARBA" id="ARBA00004532"/>
    </source>
</evidence>
<dbReference type="GeneID" id="116292758"/>
<dbReference type="SUPFAM" id="SSF49723">
    <property type="entry name" value="Lipase/lipooxygenase domain (PLAT/LH2 domain)"/>
    <property type="match status" value="1"/>
</dbReference>
<sequence length="3754" mass="411021">MTFLREVYQSCSFRSLPELTRELCEKQCDSAASNNICAKIWMPLQCKSEETRFYFDIASTQCKEIKYKGCLGNQNLFPTSTSCQQNCAGGAGNYGPTVVTPTIASNAPPVPTSYYWYFLAVKGNQITGSPPLLISGTYKLIDLGYLFNSKQSWVQTRITRQDCLLNPEACLTGLSIGFKIKLDKSIASCQEPRYLLDTGATSLMTRGVSVFVVGETLSVQISTSKNVYKAVTQVTLGRWFYLMITWKPSAGLSVYINENKKASTVNPLAANNPPINDQNPNFAVGRGLGSAGGTCGTFYVSSLAIFKQYVDTNMVIRIYRFFWVNIVSPTPPTTYYIYMRVTNKVGQRIIVRSGDDMPAQGFPISANVIAEITKTVPGNIETTFTVYNMDTGKQMAINQSESITITPTATKQYPYAITVSKPGRTIHLVNFNCWSNTNLNACSYIVVVGKRYFIFMRITNMAKRDVRVLTGDGQPAEGFTIKPNLIADITKQVTSPFAVNMSVVDTTGKPLFINYKPYLFLTPTQTKGNAIPLTITLTASPVRHYYIQLAFKNYAGNDVIVRTSDLEPEGGFHVKKNTMMKITKTVGSKNPITLTAIDKQSRVAVAINNAPSFIVTPKNDKGAFTEVQMRKQSKSSGILVTAAHLDKKYFSRSFSVVKSNPTGVYTINLVVTNNAGRDVSLIPSDNKPDDGFEIPTGTMVIVSKTTNGTTPVDFIAVDIETETVMRIDGEERKRIIPSTNESRIPISITAPAGSQQKPKLPSVTPAFYWSFYTVNNGTIPGSPSFKTHGDFQIVDGGLFLDGTSAYLTAHLNSDDALVYPERFSRGFAFGLKVKFPDTVKGYTVPKYVVDTGAKSLSSRGVSLYILEQKLVVELATSDTKWKAETDIATNKWIYILVSWSMQRGLTIYVDGQEMSGDSGGMGVTNLMAAPQEENLSIGRNIGDSAPNFASFYISSLAIFREDLSAPLAFDIYKYYITDAIIQPSKMYYINFHVTNTLGKEIDLLSSDGQPAGGFHIKPKQVVVIRKELSSPTSVTFTAQDVSTAGDVLINGELEYIATPSEYKQQMTAVTITPVGSSGKPAPRDRFYVTLNLKNKYRSNAIIISSDNHPSDGYRLSPMSYETLTKEVFSEKKIIVHAYDPATNKELLINGESSYSVKPTRERGNPDALEITSSEKEDLMENPPVPYSYYWSLSSINKGFVEGNPAFKVTGGVKAEDGGLVFDGKTGWLGAHVDKMDCLVDPERCTKGFAIGTKINIDPSSLSSKEEKYIIDTGAKSTAKRGVSLYTIDGKLVFVLATTDQTWEASTSVTGGQWMYLLITWNRNEGVKMYVDNQMKSSTRNGKPNPDKQPTTKQINLNVGRNVNGLSAPMNGMFKMASLVVFNTYIPTQMIAPISNYFSKPLATRPSSKYYIVLEVTNPTTNSLILKTSDNYPNQGFPIKAKVIAKIKKEVSTPAQVSFQARAAGTKKVLFLDGKSRIDITPSGSPLDVVKITVSEQGQTVKPLPKGGITEETGVSAPPVRPVHSWLLANLDGNAVPGNPALTAKGKFTRIDGGLGFDGSTTFLSGSLDNKDCMINPDVCSEGFSFGIKLKFISNSLTVNAPRYVVDSGRTAKGRGIAVYLVMKSLFVEIATSNALYKGAVTVTGDSWFYLTATWSRRTGLTLYIDDKPYSTVPSGMSGVVYPIYTGTPNFVIGRSATAASYYSKVNIGSFSTYNQLLSSNDVKANYRFFWIRGSGGEGKTFYAVLEVTNPLQTDAVILTDDGVPNEGFRVRKRSKVKIAKTMKSGLFITFRATDIKGLVTYYLDNVDAIKVQATHSKDVVTRATLSLTGVDTETGVDISTTKYSKAPPVLASHSWSMNAISLKASTVPGIPPLSAVGALDLGDGGLLFDGKSTWLGATISQEDCLIDPGKCISGFTLASKLFLHNSVASYTTPKYIVDTGASSAKTRGISMYVMSGKVFFELATSSKVWTVSAPVDVNAWLFISTTWSNDNGLLLYLNGVKKVEDKTGRLDSGRTMNLHDKNLCVGRDSKEGGADYAQFMMASLLTFNSYLSPLVMRATYTFYWRNAGAGLAPVGFVALKLVNKAGVDAIIDTSDKKPGQGLPLPTGYLMTYHKQIAAGSFITIKATEASTKSPLLLNNQPSVSVTEALTDRVPFAIVVSKTQVRGGGGTSTQIFYISIKILNKSGKDVLLKASDSKAFEERQVKKGFQTTITKSVKGNAPITFTVIDPVTQTSFLINGKKELTITPTAQKGTAITFEVTNGKKPVAGKQYYIALKVINRSGKNVQLTSSSGNWDVKKNVMMNILKGTTSNSPVEIYAVGKEDKKPVTINGKPSFSITPELTKERVELTLRSTAVGAKKESIPSKALKPSVYYVTLKVFNKAGKKSIIAPSFKDISQGLHIGSAPVMQITKEYTADHPLRLQAFDPLTGKVMLMNNKQHLIIRPGSFDDPATKITLTNPTGTEKPEVKEHYITILANNRLNREARIIPSKGKKGGYLVPSKSMIKVLMIIKGGPSNPTPINFKVQDVETESTLEINEKITPISVTPSELSDVVTQFNITAPAPSVKPQHSWSMLALKANKIFGSPPLHAHGFYRYVDDGIAFDGTDTYMTSVLPKYDSLVNPDNSKTGFTVATKLRFDSEAMEYQDQPRFILDTGGHHKGKRGMSMYIDSGKLYVEVETLDRIWTVSKPLNPKVWMYLTITWNKKDGLKLYRDSILRADDDVGRPADKSTIIDLEENLTVGRSVSSNGDIRYAKFDMGSLTTFGQALNQSDIDKAFIFFSNSLSAKIFYAPIRITNEAGRDIIVKPSKGNTHGFNMIPRSTLEVTLMSMSTDGTPVSPVLFTATDAATKTPLEINNSPNAFPVTPRESMNDFTTMVVAVPQPSVVPKVMWTLQKVEHGTVVGSSPIVQAHGQLKQIDDGLELNGKDSWLDAGDFKGTCLSDPQLCPAGLTVGFKVKFDDDSLAYTHEPHYVLDNGGSNSNGRGFTVFIKNEKLYAVVSQSNSAWRVEAPYTTNKWQYVLITWKQEDGLTLYMDGAPVASSEAVVPQRGDHLQDSLTRLAVGRNSAGPPYGNTKMALSSLVFFDHHVRTLDAKKISLYYWGSVSQSSSNRFIKVKFFNRAGVPIKIIPSKGDNKDQGYTIQPHMNLQLSYLEKGPFNNVPVTFLALNPATNERLFINGRSGVLRTLPIPSKTAVTEAVISSSFACPQSNGFFSDPTSNARYIHCTNKSPNIMTCPDKMTWHSDIDSCAGEGRESSDLYYYNVRFNNYAGNEAEIIKTTGNKQRNMLPPGKSLHVKFTTTKKHPSVFRAIYADSGESLRLNDYPLLQIYPSDNPEKVTEVNVNKPAFFYTIITKTGSQESADTQANVFIKLIGEDGSTPELPLAHKGVTHFKLGGQDKFRIEATNIGNLQKVFLRHDDSGESPNWFLEKVLVRDMKGKPYEFNVNSWLDSKQGDHVTAKLLDVQNPLAGSDQCVPSCLNNATCIDGKCQCGLGYEGDQCQDAICEVPCLNGGTCISPDSNKCACPEGYTGSYCDKPVCSDYCRNGGTCSGPNQCTCPTGFVGSKCEISSCIPKCLNGGQCVDGSCQCPLGHSGKYCEQVSICDLSSDPGPCFHELYRAASRFARLNRTTGCKRYLTDVLQSCTANNGSYNMEECSRICGPEGEQSVCKKIWQPGKCSSLLTKYTYDKDTGTCRSMLYNGCLGNSNSFDSLEDCNNTCGIQRKRRTITNSTREQKPNLLRNLLPKRLHHVRRHASYK</sequence>
<evidence type="ECO:0000259" key="12">
    <source>
        <dbReference type="PROSITE" id="PS50095"/>
    </source>
</evidence>
<dbReference type="SMART" id="SM00494">
    <property type="entry name" value="ChtBD2"/>
    <property type="match status" value="1"/>
</dbReference>
<evidence type="ECO:0000313" key="15">
    <source>
        <dbReference type="Proteomes" id="UP000515163"/>
    </source>
</evidence>
<dbReference type="RefSeq" id="XP_031555970.1">
    <property type="nucleotide sequence ID" value="XM_031700110.1"/>
</dbReference>
<dbReference type="PROSITE" id="PS50026">
    <property type="entry name" value="EGF_3"/>
    <property type="match status" value="2"/>
</dbReference>
<dbReference type="KEGG" id="aten:116292758"/>
<dbReference type="PROSITE" id="PS01186">
    <property type="entry name" value="EGF_2"/>
    <property type="match status" value="2"/>
</dbReference>
<evidence type="ECO:0000259" key="11">
    <source>
        <dbReference type="PROSITE" id="PS50026"/>
    </source>
</evidence>
<evidence type="ECO:0000256" key="6">
    <source>
        <dbReference type="ARBA" id="ARBA00022737"/>
    </source>
</evidence>
<dbReference type="Gene3D" id="2.60.120.200">
    <property type="match status" value="7"/>
</dbReference>
<keyword evidence="8 10" id="KW-1015">Disulfide bond</keyword>
<evidence type="ECO:0000256" key="10">
    <source>
        <dbReference type="PROSITE-ProRule" id="PRU00076"/>
    </source>
</evidence>
<comment type="subcellular location">
    <subcellularLocation>
        <location evidence="1">Nematocyst</location>
    </subcellularLocation>
</comment>
<keyword evidence="4 10" id="KW-0245">EGF-like domain</keyword>
<evidence type="ECO:0000313" key="16">
    <source>
        <dbReference type="RefSeq" id="XP_031555970.1"/>
    </source>
</evidence>
<keyword evidence="7" id="KW-0722">Serine protease inhibitor</keyword>
<evidence type="ECO:0000256" key="9">
    <source>
        <dbReference type="ARBA" id="ARBA00023331"/>
    </source>
</evidence>
<dbReference type="InterPro" id="IPR036392">
    <property type="entry name" value="PLAT/LH2_dom_sf"/>
</dbReference>
<dbReference type="Gene3D" id="4.10.410.10">
    <property type="entry name" value="Pancreatic trypsin inhibitor Kunitz domain"/>
    <property type="match status" value="2"/>
</dbReference>
<evidence type="ECO:0000256" key="4">
    <source>
        <dbReference type="ARBA" id="ARBA00022536"/>
    </source>
</evidence>
<feature type="disulfide bond" evidence="10">
    <location>
        <begin position="3536"/>
        <end position="3546"/>
    </location>
</feature>
<dbReference type="Pfam" id="PF01477">
    <property type="entry name" value="PLAT"/>
    <property type="match status" value="1"/>
</dbReference>
<feature type="disulfide bond" evidence="10">
    <location>
        <begin position="3522"/>
        <end position="3531"/>
    </location>
</feature>
<gene>
    <name evidence="16" type="primary">LOC116292758</name>
</gene>
<feature type="domain" description="BPTI/Kunitz inhibitor" evidence="13">
    <location>
        <begin position="28"/>
        <end position="87"/>
    </location>
</feature>
<dbReference type="PROSITE" id="PS50940">
    <property type="entry name" value="CHIT_BIND_II"/>
    <property type="match status" value="1"/>
</dbReference>
<dbReference type="GO" id="GO:0005576">
    <property type="term" value="C:extracellular region"/>
    <property type="evidence" value="ECO:0007669"/>
    <property type="project" value="InterPro"/>
</dbReference>
<dbReference type="PANTHER" id="PTHR24033:SF151">
    <property type="entry name" value="NOTCH 2"/>
    <property type="match status" value="1"/>
</dbReference>
<dbReference type="InterPro" id="IPR036508">
    <property type="entry name" value="Chitin-bd_dom_sf"/>
</dbReference>
<evidence type="ECO:0000256" key="3">
    <source>
        <dbReference type="ARBA" id="ARBA00007226"/>
    </source>
</evidence>
<dbReference type="Pfam" id="PF13385">
    <property type="entry name" value="Laminin_G_3"/>
    <property type="match status" value="1"/>
</dbReference>
<protein>
    <submittedName>
        <fullName evidence="16">Uncharacterized protein LOC116292758</fullName>
    </submittedName>
</protein>
<dbReference type="Gene3D" id="2.10.25.10">
    <property type="entry name" value="Laminin"/>
    <property type="match status" value="2"/>
</dbReference>
<evidence type="ECO:0000256" key="7">
    <source>
        <dbReference type="ARBA" id="ARBA00022900"/>
    </source>
</evidence>
<dbReference type="InterPro" id="IPR013032">
    <property type="entry name" value="EGF-like_CS"/>
</dbReference>
<feature type="disulfide bond" evidence="10">
    <location>
        <begin position="3554"/>
        <end position="3563"/>
    </location>
</feature>
<dbReference type="Pfam" id="PF12661">
    <property type="entry name" value="hEGF"/>
    <property type="match status" value="1"/>
</dbReference>
<feature type="domain" description="PLAT" evidence="12">
    <location>
        <begin position="3345"/>
        <end position="3460"/>
    </location>
</feature>
<dbReference type="Pfam" id="PF00014">
    <property type="entry name" value="Kunitz_BPTI"/>
    <property type="match status" value="2"/>
</dbReference>
<dbReference type="PANTHER" id="PTHR24033">
    <property type="entry name" value="EGF-LIKE DOMAIN-CONTAINING PROTEIN"/>
    <property type="match status" value="1"/>
</dbReference>
<proteinExistence type="inferred from homology"/>
<dbReference type="CDD" id="cd00054">
    <property type="entry name" value="EGF_CA"/>
    <property type="match status" value="4"/>
</dbReference>
<name>A0A6P8HTF7_ACTTE</name>
<dbReference type="CDD" id="cd00109">
    <property type="entry name" value="Kunitz-type"/>
    <property type="match status" value="2"/>
</dbReference>
<dbReference type="Proteomes" id="UP000515163">
    <property type="component" value="Unplaced"/>
</dbReference>
<organism evidence="15 16">
    <name type="scientific">Actinia tenebrosa</name>
    <name type="common">Australian red waratah sea anemone</name>
    <dbReference type="NCBI Taxonomy" id="6105"/>
    <lineage>
        <taxon>Eukaryota</taxon>
        <taxon>Metazoa</taxon>
        <taxon>Cnidaria</taxon>
        <taxon>Anthozoa</taxon>
        <taxon>Hexacorallia</taxon>
        <taxon>Actiniaria</taxon>
        <taxon>Actiniidae</taxon>
        <taxon>Actinia</taxon>
    </lineage>
</organism>
<dbReference type="InterPro" id="IPR000742">
    <property type="entry name" value="EGF"/>
</dbReference>
<feature type="domain" description="Chitin-binding type-2" evidence="14">
    <location>
        <begin position="3201"/>
        <end position="3246"/>
    </location>
</feature>
<feature type="domain" description="BPTI/Kunitz inhibitor" evidence="13">
    <location>
        <begin position="3665"/>
        <end position="3715"/>
    </location>
</feature>
<comment type="similarity">
    <text evidence="3">Belongs to the venom Kunitz-type family. Sea anemone type 2 potassium channel toxin subfamily.</text>
</comment>
<accession>A0A6P8HTF7</accession>
<evidence type="ECO:0000256" key="2">
    <source>
        <dbReference type="ARBA" id="ARBA00006373"/>
    </source>
</evidence>
<dbReference type="SMART" id="SM00181">
    <property type="entry name" value="EGF"/>
    <property type="match status" value="4"/>
</dbReference>
<dbReference type="InterPro" id="IPR051830">
    <property type="entry name" value="NOTCH_homolog"/>
</dbReference>
<dbReference type="GO" id="GO:0004867">
    <property type="term" value="F:serine-type endopeptidase inhibitor activity"/>
    <property type="evidence" value="ECO:0007669"/>
    <property type="project" value="UniProtKB-KW"/>
</dbReference>
<feature type="disulfide bond" evidence="10">
    <location>
        <begin position="3502"/>
        <end position="3512"/>
    </location>
</feature>
<keyword evidence="5" id="KW-0646">Protease inhibitor</keyword>
<dbReference type="InterPro" id="IPR002557">
    <property type="entry name" value="Chitin-bd_dom"/>
</dbReference>
<dbReference type="Gene3D" id="2.60.60.20">
    <property type="entry name" value="PLAT/LH2 domain"/>
    <property type="match status" value="1"/>
</dbReference>
<dbReference type="InterPro" id="IPR001024">
    <property type="entry name" value="PLAT/LH2_dom"/>
</dbReference>
<dbReference type="PROSITE" id="PS50279">
    <property type="entry name" value="BPTI_KUNITZ_2"/>
    <property type="match status" value="2"/>
</dbReference>
<dbReference type="PROSITE" id="PS00022">
    <property type="entry name" value="EGF_1"/>
    <property type="match status" value="3"/>
</dbReference>
<evidence type="ECO:0000256" key="5">
    <source>
        <dbReference type="ARBA" id="ARBA00022690"/>
    </source>
</evidence>
<evidence type="ECO:0000256" key="8">
    <source>
        <dbReference type="ARBA" id="ARBA00023157"/>
    </source>
</evidence>
<dbReference type="GO" id="GO:0008061">
    <property type="term" value="F:chitin binding"/>
    <property type="evidence" value="ECO:0007669"/>
    <property type="project" value="InterPro"/>
</dbReference>
<dbReference type="FunFam" id="2.10.25.10:FF:000020">
    <property type="entry name" value="Latent-transforming growth factor beta-binding protein 1"/>
    <property type="match status" value="1"/>
</dbReference>
<comment type="similarity">
    <text evidence="2">Belongs to the EGF domain peptide family.</text>
</comment>
<dbReference type="InterPro" id="IPR002223">
    <property type="entry name" value="Kunitz_BPTI"/>
</dbReference>